<keyword evidence="2" id="KW-0479">Metal-binding</keyword>
<evidence type="ECO:0000259" key="4">
    <source>
        <dbReference type="Pfam" id="PF02678"/>
    </source>
</evidence>
<dbReference type="EMBL" id="NOXS01000035">
    <property type="protein sequence ID" value="OYQ16651.1"/>
    <property type="molecule type" value="Genomic_DNA"/>
</dbReference>
<reference evidence="6 7" key="1">
    <citation type="submission" date="2017-07" db="EMBL/GenBank/DDBJ databases">
        <title>Elstera cyanobacteriorum sp. nov., a novel bacterium isolated from cyanobacterial aggregates in a eutrophic lake.</title>
        <authorList>
            <person name="Cai H."/>
        </authorList>
    </citation>
    <scope>NUCLEOTIDE SEQUENCE [LARGE SCALE GENOMIC DNA]</scope>
    <source>
        <strain evidence="6 7">TH019</strain>
    </source>
</reference>
<dbReference type="PANTHER" id="PTHR13903:SF8">
    <property type="entry name" value="PIRIN"/>
    <property type="match status" value="1"/>
</dbReference>
<evidence type="ECO:0000259" key="5">
    <source>
        <dbReference type="Pfam" id="PF05726"/>
    </source>
</evidence>
<evidence type="ECO:0000256" key="1">
    <source>
        <dbReference type="ARBA" id="ARBA00008416"/>
    </source>
</evidence>
<dbReference type="InterPro" id="IPR014710">
    <property type="entry name" value="RmlC-like_jellyroll"/>
</dbReference>
<dbReference type="OrthoDB" id="9780903at2"/>
<gene>
    <name evidence="6" type="ORF">CHR90_16800</name>
</gene>
<comment type="caution">
    <text evidence="6">The sequence shown here is derived from an EMBL/GenBank/DDBJ whole genome shotgun (WGS) entry which is preliminary data.</text>
</comment>
<protein>
    <recommendedName>
        <fullName evidence="8">Pirin</fullName>
    </recommendedName>
</protein>
<feature type="domain" description="Pirin C-terminal" evidence="5">
    <location>
        <begin position="177"/>
        <end position="276"/>
    </location>
</feature>
<keyword evidence="7" id="KW-1185">Reference proteome</keyword>
<feature type="binding site" evidence="2">
    <location>
        <position position="104"/>
    </location>
    <ligand>
        <name>Fe cation</name>
        <dbReference type="ChEBI" id="CHEBI:24875"/>
    </ligand>
</feature>
<dbReference type="Pfam" id="PF02678">
    <property type="entry name" value="Pirin"/>
    <property type="match status" value="1"/>
</dbReference>
<dbReference type="InterPro" id="IPR012093">
    <property type="entry name" value="Pirin"/>
</dbReference>
<dbReference type="Proteomes" id="UP000216361">
    <property type="component" value="Unassembled WGS sequence"/>
</dbReference>
<accession>A0A255XID1</accession>
<dbReference type="CDD" id="cd02247">
    <property type="entry name" value="cupin_pirin_C"/>
    <property type="match status" value="1"/>
</dbReference>
<dbReference type="Pfam" id="PF05726">
    <property type="entry name" value="Pirin_C"/>
    <property type="match status" value="1"/>
</dbReference>
<feature type="domain" description="Pirin N-terminal" evidence="4">
    <location>
        <begin position="21"/>
        <end position="124"/>
    </location>
</feature>
<dbReference type="AlphaFoldDB" id="A0A255XID1"/>
<feature type="binding site" evidence="2">
    <location>
        <position position="60"/>
    </location>
    <ligand>
        <name>Fe cation</name>
        <dbReference type="ChEBI" id="CHEBI:24875"/>
    </ligand>
</feature>
<evidence type="ECO:0000256" key="3">
    <source>
        <dbReference type="RuleBase" id="RU003457"/>
    </source>
</evidence>
<dbReference type="RefSeq" id="WP_094410288.1">
    <property type="nucleotide sequence ID" value="NZ_BMJZ01000003.1"/>
</dbReference>
<dbReference type="InterPro" id="IPR008778">
    <property type="entry name" value="Pirin_C_dom"/>
</dbReference>
<sequence>MTDLALVLDGKARDLGGGMMVRRILPQAVRRSVGPFVFYDHIGPVDFAPGEALEVRPHPHIGLETVTYCFEGEILHRDSLGIVQPIQPGAMNWMTAGRGIVHSERVTDAVRASGQRLHAVQAWVALPQADEECDPAFHHHPAADLPVVSQDGVTLRLLAGRIGALRSPVPTKTETLYADLSLDAGACYTLGADLAEERAIYVVDGTVYIDGQRFSVGQMPVLHPNTDYSLLAEEASRVMLLGGAPLDGPRTMFWNFVSSRKERIEQAKDEWRAQSFPKIPGETEFIPLPE</sequence>
<evidence type="ECO:0000313" key="6">
    <source>
        <dbReference type="EMBL" id="OYQ16651.1"/>
    </source>
</evidence>
<organism evidence="6 7">
    <name type="scientific">Elstera cyanobacteriorum</name>
    <dbReference type="NCBI Taxonomy" id="2022747"/>
    <lineage>
        <taxon>Bacteria</taxon>
        <taxon>Pseudomonadati</taxon>
        <taxon>Pseudomonadota</taxon>
        <taxon>Alphaproteobacteria</taxon>
        <taxon>Rhodospirillales</taxon>
        <taxon>Rhodospirillaceae</taxon>
        <taxon>Elstera</taxon>
    </lineage>
</organism>
<feature type="binding site" evidence="2">
    <location>
        <position position="102"/>
    </location>
    <ligand>
        <name>Fe cation</name>
        <dbReference type="ChEBI" id="CHEBI:24875"/>
    </ligand>
</feature>
<dbReference type="InterPro" id="IPR011051">
    <property type="entry name" value="RmlC_Cupin_sf"/>
</dbReference>
<name>A0A255XID1_9PROT</name>
<dbReference type="PIRSF" id="PIRSF006232">
    <property type="entry name" value="Pirin"/>
    <property type="match status" value="1"/>
</dbReference>
<evidence type="ECO:0000256" key="2">
    <source>
        <dbReference type="PIRSR" id="PIRSR006232-1"/>
    </source>
</evidence>
<dbReference type="CDD" id="cd02909">
    <property type="entry name" value="cupin_pirin_N"/>
    <property type="match status" value="1"/>
</dbReference>
<dbReference type="InterPro" id="IPR003829">
    <property type="entry name" value="Pirin_N_dom"/>
</dbReference>
<feature type="binding site" evidence="2">
    <location>
        <position position="58"/>
    </location>
    <ligand>
        <name>Fe cation</name>
        <dbReference type="ChEBI" id="CHEBI:24875"/>
    </ligand>
</feature>
<comment type="similarity">
    <text evidence="1 3">Belongs to the pirin family.</text>
</comment>
<dbReference type="Gene3D" id="2.60.120.10">
    <property type="entry name" value="Jelly Rolls"/>
    <property type="match status" value="2"/>
</dbReference>
<dbReference type="GO" id="GO:0046872">
    <property type="term" value="F:metal ion binding"/>
    <property type="evidence" value="ECO:0007669"/>
    <property type="project" value="UniProtKB-KW"/>
</dbReference>
<evidence type="ECO:0008006" key="8">
    <source>
        <dbReference type="Google" id="ProtNLM"/>
    </source>
</evidence>
<dbReference type="PANTHER" id="PTHR13903">
    <property type="entry name" value="PIRIN-RELATED"/>
    <property type="match status" value="1"/>
</dbReference>
<evidence type="ECO:0000313" key="7">
    <source>
        <dbReference type="Proteomes" id="UP000216361"/>
    </source>
</evidence>
<comment type="cofactor">
    <cofactor evidence="2">
        <name>Fe cation</name>
        <dbReference type="ChEBI" id="CHEBI:24875"/>
    </cofactor>
    <text evidence="2">Binds 1 Fe cation per subunit.</text>
</comment>
<keyword evidence="2" id="KW-0408">Iron</keyword>
<proteinExistence type="inferred from homology"/>
<dbReference type="SUPFAM" id="SSF51182">
    <property type="entry name" value="RmlC-like cupins"/>
    <property type="match status" value="1"/>
</dbReference>